<dbReference type="GO" id="GO:0005524">
    <property type="term" value="F:ATP binding"/>
    <property type="evidence" value="ECO:0007669"/>
    <property type="project" value="UniProtKB-KW"/>
</dbReference>
<evidence type="ECO:0000259" key="11">
    <source>
        <dbReference type="PROSITE" id="PS51278"/>
    </source>
</evidence>
<dbReference type="EC" id="6.3.5.4" evidence="3"/>
<keyword evidence="6 9" id="KW-0061">Asparagine biosynthesis</keyword>
<evidence type="ECO:0000256" key="3">
    <source>
        <dbReference type="ARBA" id="ARBA00012737"/>
    </source>
</evidence>
<dbReference type="PIRSF" id="PIRSF001589">
    <property type="entry name" value="Asn_synthetase_glu-h"/>
    <property type="match status" value="1"/>
</dbReference>
<proteinExistence type="inferred from homology"/>
<dbReference type="PROSITE" id="PS51278">
    <property type="entry name" value="GATASE_TYPE_2"/>
    <property type="match status" value="1"/>
</dbReference>
<evidence type="ECO:0000256" key="10">
    <source>
        <dbReference type="PIRSR" id="PIRSR001589-2"/>
    </source>
</evidence>
<dbReference type="InterPro" id="IPR001962">
    <property type="entry name" value="Asn_synthase"/>
</dbReference>
<evidence type="ECO:0000256" key="5">
    <source>
        <dbReference type="ARBA" id="ARBA00022840"/>
    </source>
</evidence>
<comment type="similarity">
    <text evidence="2">Belongs to the asparagine synthetase family.</text>
</comment>
<dbReference type="InterPro" id="IPR014729">
    <property type="entry name" value="Rossmann-like_a/b/a_fold"/>
</dbReference>
<dbReference type="InterPro" id="IPR051786">
    <property type="entry name" value="ASN_synthetase/amidase"/>
</dbReference>
<evidence type="ECO:0000313" key="12">
    <source>
        <dbReference type="EMBL" id="TCO52080.1"/>
    </source>
</evidence>
<sequence>MCGIAGCYQQRDGLALAETMSDRIAHRGPDADHVHRFEDGEVRAYLAHRRLSIIDLSAGADQPFTKRGLTICYNGELYNYKELRAELSRSGVTFRTSSDTEVVLEAWRRWGPAALTRFRGMFAFAMLDEDSGSMFLARDPLGIKPLYFLRRQGGVIFASELKALVAAVGPELRTDPGALIASMLYYWLPEQRCAIEGVEKLPPGSWAEFRPDGSSRHETYWRVTDVATEAAAGPRADLRAVIEESVAAHLVADVPVSTFLSGGLDSSLVTVLAKRLDPGIDSYTITFRAQDQKLEAMPDDAIYARKVAQQFGIDLHEIEIAPDVVELLPRIVDILDEPIGDPAAINTLLMCDTARDAGVKVLLSGMGADELFGGYRKHLACVMGAQYQRLPGALRNGLVGPAVRRLPVTVAGRGLRYARWAKRFETFANLPEETAFRRSYTMYDGDQLAGLLSPDLEPYVGKLIAEHSDIYHDTTLDDHVNRMCLADARMFLPGLNLAYTDRSSMAASTEVRTPFVDPIVARAAFSIPGSEKIHRRQGKLALKQAAEAWLPKEIIYRPKASFSAPLRAWVRNDLRELVDDVLLRGELVGSGFLRQESVQRLVDDERAGREDYSKQIWQLLTLETWTRHMRSLGVTTTSL</sequence>
<comment type="pathway">
    <text evidence="1">Amino-acid biosynthesis; L-asparagine biosynthesis; L-asparagine from L-aspartate (L-Gln route): step 1/1.</text>
</comment>
<dbReference type="AlphaFoldDB" id="A0A4V2S5G8"/>
<dbReference type="InterPro" id="IPR029055">
    <property type="entry name" value="Ntn_hydrolases_N"/>
</dbReference>
<feature type="active site" description="For GATase activity" evidence="9">
    <location>
        <position position="2"/>
    </location>
</feature>
<dbReference type="InterPro" id="IPR006426">
    <property type="entry name" value="Asn_synth_AEB"/>
</dbReference>
<dbReference type="EMBL" id="SLWR01000001">
    <property type="protein sequence ID" value="TCO52080.1"/>
    <property type="molecule type" value="Genomic_DNA"/>
</dbReference>
<keyword evidence="4 10" id="KW-0547">Nucleotide-binding</keyword>
<dbReference type="NCBIfam" id="TIGR01536">
    <property type="entry name" value="asn_synth_AEB"/>
    <property type="match status" value="1"/>
</dbReference>
<comment type="catalytic activity">
    <reaction evidence="8">
        <text>L-aspartate + L-glutamine + ATP + H2O = L-asparagine + L-glutamate + AMP + diphosphate + H(+)</text>
        <dbReference type="Rhea" id="RHEA:12228"/>
        <dbReference type="ChEBI" id="CHEBI:15377"/>
        <dbReference type="ChEBI" id="CHEBI:15378"/>
        <dbReference type="ChEBI" id="CHEBI:29985"/>
        <dbReference type="ChEBI" id="CHEBI:29991"/>
        <dbReference type="ChEBI" id="CHEBI:30616"/>
        <dbReference type="ChEBI" id="CHEBI:33019"/>
        <dbReference type="ChEBI" id="CHEBI:58048"/>
        <dbReference type="ChEBI" id="CHEBI:58359"/>
        <dbReference type="ChEBI" id="CHEBI:456215"/>
        <dbReference type="EC" id="6.3.5.4"/>
    </reaction>
</comment>
<name>A0A4V2S5G8_9ACTN</name>
<gene>
    <name evidence="12" type="ORF">EV646_1011077</name>
</gene>
<dbReference type="SUPFAM" id="SSF56235">
    <property type="entry name" value="N-terminal nucleophile aminohydrolases (Ntn hydrolases)"/>
    <property type="match status" value="1"/>
</dbReference>
<dbReference type="Gene3D" id="3.40.50.620">
    <property type="entry name" value="HUPs"/>
    <property type="match status" value="1"/>
</dbReference>
<keyword evidence="5 10" id="KW-0067">ATP-binding</keyword>
<reference evidence="12 13" key="1">
    <citation type="journal article" date="2015" name="Stand. Genomic Sci.">
        <title>Genomic Encyclopedia of Bacterial and Archaeal Type Strains, Phase III: the genomes of soil and plant-associated and newly described type strains.</title>
        <authorList>
            <person name="Whitman W.B."/>
            <person name="Woyke T."/>
            <person name="Klenk H.P."/>
            <person name="Zhou Y."/>
            <person name="Lilburn T.G."/>
            <person name="Beck B.J."/>
            <person name="De Vos P."/>
            <person name="Vandamme P."/>
            <person name="Eisen J.A."/>
            <person name="Garrity G."/>
            <person name="Hugenholtz P."/>
            <person name="Kyrpides N.C."/>
        </authorList>
    </citation>
    <scope>NUCLEOTIDE SEQUENCE [LARGE SCALE GENOMIC DNA]</scope>
    <source>
        <strain evidence="12 13">VKM Ac-2541</strain>
    </source>
</reference>
<dbReference type="PANTHER" id="PTHR43284">
    <property type="entry name" value="ASPARAGINE SYNTHETASE (GLUTAMINE-HYDROLYZING)"/>
    <property type="match status" value="1"/>
</dbReference>
<feature type="domain" description="Glutamine amidotransferase type-2" evidence="11">
    <location>
        <begin position="2"/>
        <end position="212"/>
    </location>
</feature>
<feature type="binding site" evidence="10">
    <location>
        <position position="99"/>
    </location>
    <ligand>
        <name>L-glutamine</name>
        <dbReference type="ChEBI" id="CHEBI:58359"/>
    </ligand>
</feature>
<evidence type="ECO:0000256" key="4">
    <source>
        <dbReference type="ARBA" id="ARBA00022741"/>
    </source>
</evidence>
<protein>
    <recommendedName>
        <fullName evidence="3">asparagine synthase (glutamine-hydrolyzing)</fullName>
        <ecNumber evidence="3">6.3.5.4</ecNumber>
    </recommendedName>
</protein>
<keyword evidence="9" id="KW-0028">Amino-acid biosynthesis</keyword>
<evidence type="ECO:0000256" key="7">
    <source>
        <dbReference type="ARBA" id="ARBA00022962"/>
    </source>
</evidence>
<dbReference type="Pfam" id="PF00733">
    <property type="entry name" value="Asn_synthase"/>
    <property type="match status" value="1"/>
</dbReference>
<dbReference type="Pfam" id="PF13537">
    <property type="entry name" value="GATase_7"/>
    <property type="match status" value="1"/>
</dbReference>
<dbReference type="InterPro" id="IPR017932">
    <property type="entry name" value="GATase_2_dom"/>
</dbReference>
<dbReference type="InterPro" id="IPR033738">
    <property type="entry name" value="AsnB_N"/>
</dbReference>
<evidence type="ECO:0000313" key="13">
    <source>
        <dbReference type="Proteomes" id="UP000295573"/>
    </source>
</evidence>
<dbReference type="GO" id="GO:0005829">
    <property type="term" value="C:cytosol"/>
    <property type="evidence" value="ECO:0007669"/>
    <property type="project" value="TreeGrafter"/>
</dbReference>
<dbReference type="CDD" id="cd01991">
    <property type="entry name" value="Asn_synthase_B_C"/>
    <property type="match status" value="1"/>
</dbReference>
<dbReference type="SUPFAM" id="SSF52402">
    <property type="entry name" value="Adenine nucleotide alpha hydrolases-like"/>
    <property type="match status" value="1"/>
</dbReference>
<dbReference type="Proteomes" id="UP000295573">
    <property type="component" value="Unassembled WGS sequence"/>
</dbReference>
<accession>A0A4V2S5G8</accession>
<dbReference type="CDD" id="cd00712">
    <property type="entry name" value="AsnB"/>
    <property type="match status" value="1"/>
</dbReference>
<evidence type="ECO:0000256" key="8">
    <source>
        <dbReference type="ARBA" id="ARBA00048741"/>
    </source>
</evidence>
<dbReference type="OrthoDB" id="9763290at2"/>
<dbReference type="GO" id="GO:0006529">
    <property type="term" value="P:asparagine biosynthetic process"/>
    <property type="evidence" value="ECO:0007669"/>
    <property type="project" value="UniProtKB-KW"/>
</dbReference>
<comment type="caution">
    <text evidence="12">The sequence shown here is derived from an EMBL/GenBank/DDBJ whole genome shotgun (WGS) entry which is preliminary data.</text>
</comment>
<dbReference type="RefSeq" id="WP_132144388.1">
    <property type="nucleotide sequence ID" value="NZ_SLWR01000001.1"/>
</dbReference>
<dbReference type="Gene3D" id="3.60.20.10">
    <property type="entry name" value="Glutamine Phosphoribosylpyrophosphate, subunit 1, domain 1"/>
    <property type="match status" value="1"/>
</dbReference>
<evidence type="ECO:0000256" key="9">
    <source>
        <dbReference type="PIRSR" id="PIRSR001589-1"/>
    </source>
</evidence>
<dbReference type="GO" id="GO:0004066">
    <property type="term" value="F:asparagine synthase (glutamine-hydrolyzing) activity"/>
    <property type="evidence" value="ECO:0007669"/>
    <property type="project" value="UniProtKB-EC"/>
</dbReference>
<keyword evidence="13" id="KW-1185">Reference proteome</keyword>
<evidence type="ECO:0000256" key="1">
    <source>
        <dbReference type="ARBA" id="ARBA00005187"/>
    </source>
</evidence>
<organism evidence="12 13">
    <name type="scientific">Kribbella antiqua</name>
    <dbReference type="NCBI Taxonomy" id="2512217"/>
    <lineage>
        <taxon>Bacteria</taxon>
        <taxon>Bacillati</taxon>
        <taxon>Actinomycetota</taxon>
        <taxon>Actinomycetes</taxon>
        <taxon>Propionibacteriales</taxon>
        <taxon>Kribbellaceae</taxon>
        <taxon>Kribbella</taxon>
    </lineage>
</organism>
<feature type="binding site" evidence="10">
    <location>
        <begin position="364"/>
        <end position="365"/>
    </location>
    <ligand>
        <name>ATP</name>
        <dbReference type="ChEBI" id="CHEBI:30616"/>
    </ligand>
</feature>
<evidence type="ECO:0000256" key="2">
    <source>
        <dbReference type="ARBA" id="ARBA00005752"/>
    </source>
</evidence>
<dbReference type="PANTHER" id="PTHR43284:SF1">
    <property type="entry name" value="ASPARAGINE SYNTHETASE"/>
    <property type="match status" value="1"/>
</dbReference>
<keyword evidence="7 9" id="KW-0315">Glutamine amidotransferase</keyword>
<evidence type="ECO:0000256" key="6">
    <source>
        <dbReference type="ARBA" id="ARBA00022888"/>
    </source>
</evidence>